<feature type="signal peptide" evidence="6">
    <location>
        <begin position="1"/>
        <end position="24"/>
    </location>
</feature>
<sequence>MMKFFKKTLLATSITIVATGMAYAADDVLHVYNWSDYIAPDTISKFEKQTGIKVVYDVFDNNEIVEAKLIAGNSGYDIVVPSNAFLAKQIKAGLYQPLDKSKLPNWKNLNPTLMKALEVNDPENKYAVPYMWGTIGIAYNVDKVKAALGDNAPTDSWDLVFNVENMKKLKSCGVAFLDSPTEMLPAAMKYLGNDPTATDTTHIKDAQELFLKIRPYVAYFHSSKNILDLANGNICVSVGYSGDLQQSKVRAKEAKNGVNIQYNIPKEGAASFFDMMAIPKDAPNPEAAHKFINFIMQPEIAAEITNYVRFPNANSAATPLVAEDIRNDPGIYPTDAVMEKIYTFPLLPLKTQRAMVNSWTKVKTSK</sequence>
<dbReference type="Gene3D" id="3.40.190.10">
    <property type="entry name" value="Periplasmic binding protein-like II"/>
    <property type="match status" value="2"/>
</dbReference>
<evidence type="ECO:0000313" key="8">
    <source>
        <dbReference type="Proteomes" id="UP000595278"/>
    </source>
</evidence>
<dbReference type="InterPro" id="IPR006059">
    <property type="entry name" value="SBP"/>
</dbReference>
<gene>
    <name evidence="7" type="ORF">JHT90_12065</name>
</gene>
<keyword evidence="3 6" id="KW-0732">Signal</keyword>
<evidence type="ECO:0000256" key="6">
    <source>
        <dbReference type="SAM" id="SignalP"/>
    </source>
</evidence>
<dbReference type="InterPro" id="IPR001188">
    <property type="entry name" value="Sperm_putr-bd"/>
</dbReference>
<evidence type="ECO:0000256" key="2">
    <source>
        <dbReference type="ARBA" id="ARBA00022448"/>
    </source>
</evidence>
<dbReference type="CDD" id="cd13659">
    <property type="entry name" value="PBP2_PotF"/>
    <property type="match status" value="1"/>
</dbReference>
<dbReference type="PIRSF" id="PIRSF019574">
    <property type="entry name" value="Periplasmic_polyamine_BP"/>
    <property type="match status" value="1"/>
</dbReference>
<name>A0A974NEE0_9GAMM</name>
<dbReference type="PRINTS" id="PR00909">
    <property type="entry name" value="SPERMDNBNDNG"/>
</dbReference>
<dbReference type="AlphaFoldDB" id="A0A974NEE0"/>
<dbReference type="GO" id="GO:0042597">
    <property type="term" value="C:periplasmic space"/>
    <property type="evidence" value="ECO:0007669"/>
    <property type="project" value="UniProtKB-SubCell"/>
</dbReference>
<dbReference type="Pfam" id="PF13416">
    <property type="entry name" value="SBP_bac_8"/>
    <property type="match status" value="1"/>
</dbReference>
<keyword evidence="8" id="KW-1185">Reference proteome</keyword>
<feature type="chain" id="PRO_5036964480" description="Putrescine-binding periplasmic protein" evidence="6">
    <location>
        <begin position="25"/>
        <end position="366"/>
    </location>
</feature>
<proteinExistence type="inferred from homology"/>
<keyword evidence="2 5" id="KW-0813">Transport</keyword>
<evidence type="ECO:0000256" key="4">
    <source>
        <dbReference type="ARBA" id="ARBA00022764"/>
    </source>
</evidence>
<evidence type="ECO:0000256" key="3">
    <source>
        <dbReference type="ARBA" id="ARBA00022729"/>
    </source>
</evidence>
<dbReference type="PANTHER" id="PTHR30222">
    <property type="entry name" value="SPERMIDINE/PUTRESCINE-BINDING PERIPLASMIC PROTEIN"/>
    <property type="match status" value="1"/>
</dbReference>
<dbReference type="EMBL" id="CP067393">
    <property type="protein sequence ID" value="QQP85111.1"/>
    <property type="molecule type" value="Genomic_DNA"/>
</dbReference>
<dbReference type="GO" id="GO:0019808">
    <property type="term" value="F:polyamine binding"/>
    <property type="evidence" value="ECO:0007669"/>
    <property type="project" value="InterPro"/>
</dbReference>
<reference evidence="7 8" key="1">
    <citation type="submission" date="2021-01" db="EMBL/GenBank/DDBJ databases">
        <title>Entomomonas sp. F2A isolated from a house cricket (Acheta domesticus).</title>
        <authorList>
            <person name="Spergser J."/>
            <person name="Busse H.-J."/>
        </authorList>
    </citation>
    <scope>NUCLEOTIDE SEQUENCE [LARGE SCALE GENOMIC DNA]</scope>
    <source>
        <strain evidence="7 8">F2A</strain>
    </source>
</reference>
<dbReference type="PANTHER" id="PTHR30222:SF12">
    <property type="entry name" value="NORSPERMIDINE SENSOR"/>
    <property type="match status" value="1"/>
</dbReference>
<dbReference type="Proteomes" id="UP000595278">
    <property type="component" value="Chromosome"/>
</dbReference>
<accession>A0A974NEE0</accession>
<keyword evidence="4 5" id="KW-0574">Periplasm</keyword>
<comment type="subcellular location">
    <subcellularLocation>
        <location evidence="1 5">Periplasm</location>
    </subcellularLocation>
</comment>
<protein>
    <recommendedName>
        <fullName evidence="5">Putrescine-binding periplasmic protein</fullName>
    </recommendedName>
</protein>
<organism evidence="7 8">
    <name type="scientific">Entomomonas asaccharolytica</name>
    <dbReference type="NCBI Taxonomy" id="2785331"/>
    <lineage>
        <taxon>Bacteria</taxon>
        <taxon>Pseudomonadati</taxon>
        <taxon>Pseudomonadota</taxon>
        <taxon>Gammaproteobacteria</taxon>
        <taxon>Pseudomonadales</taxon>
        <taxon>Pseudomonadaceae</taxon>
        <taxon>Entomomonas</taxon>
    </lineage>
</organism>
<comment type="similarity">
    <text evidence="5">Belongs to the bacterial solute-binding protein PotD/PotF family.</text>
</comment>
<dbReference type="SUPFAM" id="SSF53850">
    <property type="entry name" value="Periplasmic binding protein-like II"/>
    <property type="match status" value="1"/>
</dbReference>
<dbReference type="GO" id="GO:0015846">
    <property type="term" value="P:polyamine transport"/>
    <property type="evidence" value="ECO:0007669"/>
    <property type="project" value="InterPro"/>
</dbReference>
<evidence type="ECO:0000313" key="7">
    <source>
        <dbReference type="EMBL" id="QQP85111.1"/>
    </source>
</evidence>
<evidence type="ECO:0000256" key="1">
    <source>
        <dbReference type="ARBA" id="ARBA00004418"/>
    </source>
</evidence>
<dbReference type="KEGG" id="eaz:JHT90_12065"/>
<comment type="function">
    <text evidence="5">Required for the activity of the bacterial periplasmic transport system of putrescine.</text>
</comment>
<evidence type="ECO:0000256" key="5">
    <source>
        <dbReference type="PIRNR" id="PIRNR019574"/>
    </source>
</evidence>